<dbReference type="RefSeq" id="WP_377340066.1">
    <property type="nucleotide sequence ID" value="NZ_JBHLUE010000012.1"/>
</dbReference>
<feature type="domain" description="Ketoreductase" evidence="2">
    <location>
        <begin position="3"/>
        <end position="187"/>
    </location>
</feature>
<gene>
    <name evidence="3" type="ORF">ACFFHU_17045</name>
</gene>
<name>A0ABV6NZG6_9ACTN</name>
<comment type="caution">
    <text evidence="3">The sequence shown here is derived from an EMBL/GenBank/DDBJ whole genome shotgun (WGS) entry which is preliminary data.</text>
</comment>
<dbReference type="InterPro" id="IPR036291">
    <property type="entry name" value="NAD(P)-bd_dom_sf"/>
</dbReference>
<comment type="similarity">
    <text evidence="1">Belongs to the short-chain dehydrogenases/reductases (SDR) family.</text>
</comment>
<dbReference type="EMBL" id="JBHLUE010000012">
    <property type="protein sequence ID" value="MFC0565834.1"/>
    <property type="molecule type" value="Genomic_DNA"/>
</dbReference>
<evidence type="ECO:0000313" key="4">
    <source>
        <dbReference type="Proteomes" id="UP001589894"/>
    </source>
</evidence>
<sequence length="243" mass="24265">MSPVTVVTGGSRGIGAATARRLAAAGHHIVLGYHGNHAAARAVLADVHAAGRRGAAVPGDTAEPTDVVRLFDAAAEFGQLTGLVNNAGVGGSRTGPLADLRVEDLRRVIDVNLVGYLLCAQQAARRMSAGGAIVNVSSGAATLGGPNEYVHYAATKAATDALTVGLSKELGPRGIRVNTVAPGIIDTEFHAGVGNPDKATAAAARIPMGRAGTAEEIAGAIAWLLGPDSSYASGAILRVAGGL</sequence>
<dbReference type="InterPro" id="IPR057326">
    <property type="entry name" value="KR_dom"/>
</dbReference>
<organism evidence="3 4">
    <name type="scientific">Plantactinospora siamensis</name>
    <dbReference type="NCBI Taxonomy" id="555372"/>
    <lineage>
        <taxon>Bacteria</taxon>
        <taxon>Bacillati</taxon>
        <taxon>Actinomycetota</taxon>
        <taxon>Actinomycetes</taxon>
        <taxon>Micromonosporales</taxon>
        <taxon>Micromonosporaceae</taxon>
        <taxon>Plantactinospora</taxon>
    </lineage>
</organism>
<dbReference type="Proteomes" id="UP001589894">
    <property type="component" value="Unassembled WGS sequence"/>
</dbReference>
<proteinExistence type="inferred from homology"/>
<evidence type="ECO:0000259" key="2">
    <source>
        <dbReference type="SMART" id="SM00822"/>
    </source>
</evidence>
<dbReference type="CDD" id="cd05233">
    <property type="entry name" value="SDR_c"/>
    <property type="match status" value="1"/>
</dbReference>
<evidence type="ECO:0000313" key="3">
    <source>
        <dbReference type="EMBL" id="MFC0565834.1"/>
    </source>
</evidence>
<dbReference type="SUPFAM" id="SSF51735">
    <property type="entry name" value="NAD(P)-binding Rossmann-fold domains"/>
    <property type="match status" value="1"/>
</dbReference>
<dbReference type="PANTHER" id="PTHR42760:SF40">
    <property type="entry name" value="3-OXOACYL-[ACYL-CARRIER-PROTEIN] REDUCTASE, CHLOROPLASTIC"/>
    <property type="match status" value="1"/>
</dbReference>
<dbReference type="Gene3D" id="3.40.50.720">
    <property type="entry name" value="NAD(P)-binding Rossmann-like Domain"/>
    <property type="match status" value="1"/>
</dbReference>
<dbReference type="InterPro" id="IPR002347">
    <property type="entry name" value="SDR_fam"/>
</dbReference>
<dbReference type="PRINTS" id="PR00081">
    <property type="entry name" value="GDHRDH"/>
</dbReference>
<accession>A0ABV6NZG6</accession>
<dbReference type="SMART" id="SM00822">
    <property type="entry name" value="PKS_KR"/>
    <property type="match status" value="1"/>
</dbReference>
<dbReference type="Pfam" id="PF13561">
    <property type="entry name" value="adh_short_C2"/>
    <property type="match status" value="1"/>
</dbReference>
<dbReference type="PRINTS" id="PR00080">
    <property type="entry name" value="SDRFAMILY"/>
</dbReference>
<dbReference type="PANTHER" id="PTHR42760">
    <property type="entry name" value="SHORT-CHAIN DEHYDROGENASES/REDUCTASES FAMILY MEMBER"/>
    <property type="match status" value="1"/>
</dbReference>
<reference evidence="3 4" key="1">
    <citation type="submission" date="2024-09" db="EMBL/GenBank/DDBJ databases">
        <authorList>
            <person name="Sun Q."/>
            <person name="Mori K."/>
        </authorList>
    </citation>
    <scope>NUCLEOTIDE SEQUENCE [LARGE SCALE GENOMIC DNA]</scope>
    <source>
        <strain evidence="3 4">TBRC 2205</strain>
    </source>
</reference>
<protein>
    <submittedName>
        <fullName evidence="3">SDR family oxidoreductase</fullName>
    </submittedName>
</protein>
<keyword evidence="4" id="KW-1185">Reference proteome</keyword>
<evidence type="ECO:0000256" key="1">
    <source>
        <dbReference type="ARBA" id="ARBA00006484"/>
    </source>
</evidence>